<feature type="chain" id="PRO_5029819462" description="Chitin-binding type-2 domain-containing protein" evidence="3">
    <location>
        <begin position="22"/>
        <end position="237"/>
    </location>
</feature>
<name>A0A7J7JA93_BUGNE</name>
<keyword evidence="5" id="KW-1185">Reference proteome</keyword>
<dbReference type="InterPro" id="IPR036508">
    <property type="entry name" value="Chitin-bd_dom_sf"/>
</dbReference>
<feature type="compositionally biased region" description="Polar residues" evidence="1">
    <location>
        <begin position="226"/>
        <end position="237"/>
    </location>
</feature>
<gene>
    <name evidence="4" type="ORF">EB796_018721</name>
</gene>
<evidence type="ECO:0000256" key="1">
    <source>
        <dbReference type="SAM" id="MobiDB-lite"/>
    </source>
</evidence>
<sequence length="237" mass="24921">MCRLALLMTLVSVNLFVSSQAAPKLPGCRLEHKAKGPEVFIPIQGSDVSCGTEVLFPIPQGEVKNVIDVRNCQNYFKCTGNSCLHCPCGDGETFNPVTSQCDTSNAPCECEQTTTILPPTTEGVMPLPASQTTTTEAILIVNGGGADAGQPSGSNPNTNTQPPVSSDVIIIAAIVSATVIVIVVIVMGVFCWQRRQAPPASRVSKSASPKLSSRNANPTHDGYSASVPSQKSMCMQK</sequence>
<feature type="transmembrane region" description="Helical" evidence="2">
    <location>
        <begin position="168"/>
        <end position="192"/>
    </location>
</feature>
<dbReference type="GO" id="GO:0008061">
    <property type="term" value="F:chitin binding"/>
    <property type="evidence" value="ECO:0007669"/>
    <property type="project" value="InterPro"/>
</dbReference>
<feature type="compositionally biased region" description="Polar residues" evidence="1">
    <location>
        <begin position="203"/>
        <end position="218"/>
    </location>
</feature>
<dbReference type="Proteomes" id="UP000593567">
    <property type="component" value="Unassembled WGS sequence"/>
</dbReference>
<evidence type="ECO:0000313" key="5">
    <source>
        <dbReference type="Proteomes" id="UP000593567"/>
    </source>
</evidence>
<evidence type="ECO:0008006" key="6">
    <source>
        <dbReference type="Google" id="ProtNLM"/>
    </source>
</evidence>
<accession>A0A7J7JA93</accession>
<protein>
    <recommendedName>
        <fullName evidence="6">Chitin-binding type-2 domain-containing protein</fullName>
    </recommendedName>
</protein>
<proteinExistence type="predicted"/>
<organism evidence="4 5">
    <name type="scientific">Bugula neritina</name>
    <name type="common">Brown bryozoan</name>
    <name type="synonym">Sertularia neritina</name>
    <dbReference type="NCBI Taxonomy" id="10212"/>
    <lineage>
        <taxon>Eukaryota</taxon>
        <taxon>Metazoa</taxon>
        <taxon>Spiralia</taxon>
        <taxon>Lophotrochozoa</taxon>
        <taxon>Bryozoa</taxon>
        <taxon>Gymnolaemata</taxon>
        <taxon>Cheilostomatida</taxon>
        <taxon>Flustrina</taxon>
        <taxon>Buguloidea</taxon>
        <taxon>Bugulidae</taxon>
        <taxon>Bugula</taxon>
    </lineage>
</organism>
<reference evidence="4" key="1">
    <citation type="submission" date="2020-06" db="EMBL/GenBank/DDBJ databases">
        <title>Draft genome of Bugula neritina, a colonial animal packing powerful symbionts and potential medicines.</title>
        <authorList>
            <person name="Rayko M."/>
        </authorList>
    </citation>
    <scope>NUCLEOTIDE SEQUENCE [LARGE SCALE GENOMIC DNA]</scope>
    <source>
        <strain evidence="4">Kwan_BN1</strain>
    </source>
</reference>
<keyword evidence="2" id="KW-1133">Transmembrane helix</keyword>
<keyword evidence="3" id="KW-0732">Signal</keyword>
<dbReference type="SUPFAM" id="SSF57625">
    <property type="entry name" value="Invertebrate chitin-binding proteins"/>
    <property type="match status" value="1"/>
</dbReference>
<comment type="caution">
    <text evidence="4">The sequence shown here is derived from an EMBL/GenBank/DDBJ whole genome shotgun (WGS) entry which is preliminary data.</text>
</comment>
<dbReference type="AlphaFoldDB" id="A0A7J7JA93"/>
<evidence type="ECO:0000256" key="3">
    <source>
        <dbReference type="SAM" id="SignalP"/>
    </source>
</evidence>
<keyword evidence="2" id="KW-0812">Transmembrane</keyword>
<evidence type="ECO:0000256" key="2">
    <source>
        <dbReference type="SAM" id="Phobius"/>
    </source>
</evidence>
<keyword evidence="2" id="KW-0472">Membrane</keyword>
<dbReference type="EMBL" id="VXIV02002779">
    <property type="protein sequence ID" value="KAF6022965.1"/>
    <property type="molecule type" value="Genomic_DNA"/>
</dbReference>
<feature type="region of interest" description="Disordered" evidence="1">
    <location>
        <begin position="201"/>
        <end position="237"/>
    </location>
</feature>
<evidence type="ECO:0000313" key="4">
    <source>
        <dbReference type="EMBL" id="KAF6022965.1"/>
    </source>
</evidence>
<feature type="signal peptide" evidence="3">
    <location>
        <begin position="1"/>
        <end position="21"/>
    </location>
</feature>